<dbReference type="Pfam" id="PF06612">
    <property type="entry name" value="DUF1146"/>
    <property type="match status" value="1"/>
</dbReference>
<evidence type="ECO:0000256" key="1">
    <source>
        <dbReference type="SAM" id="Phobius"/>
    </source>
</evidence>
<feature type="transmembrane region" description="Helical" evidence="1">
    <location>
        <begin position="6"/>
        <end position="24"/>
    </location>
</feature>
<accession>A0A347WNU7</accession>
<reference evidence="2 3" key="1">
    <citation type="submission" date="2017-09" db="EMBL/GenBank/DDBJ databases">
        <title>Complete genome sequence of Oxytococcus suis strain ZY16052.</title>
        <authorList>
            <person name="Li F."/>
        </authorList>
    </citation>
    <scope>NUCLEOTIDE SEQUENCE [LARGE SCALE GENOMIC DNA]</scope>
    <source>
        <strain evidence="2 3">ZY16052</strain>
    </source>
</reference>
<feature type="transmembrane region" description="Helical" evidence="1">
    <location>
        <begin position="40"/>
        <end position="61"/>
    </location>
</feature>
<keyword evidence="1" id="KW-1133">Transmembrane helix</keyword>
<protein>
    <submittedName>
        <fullName evidence="2">DUF1146 domain-containing protein</fullName>
    </submittedName>
</protein>
<evidence type="ECO:0000313" key="2">
    <source>
        <dbReference type="EMBL" id="AXY26754.1"/>
    </source>
</evidence>
<dbReference type="EMBL" id="CP023434">
    <property type="protein sequence ID" value="AXY26754.1"/>
    <property type="molecule type" value="Genomic_DNA"/>
</dbReference>
<gene>
    <name evidence="2" type="ORF">CL176_08210</name>
</gene>
<dbReference type="InterPro" id="IPR009526">
    <property type="entry name" value="DUF1146"/>
</dbReference>
<name>A0A347WNU7_9LACT</name>
<organism evidence="2 3">
    <name type="scientific">Suicoccus acidiformans</name>
    <dbReference type="NCBI Taxonomy" id="2036206"/>
    <lineage>
        <taxon>Bacteria</taxon>
        <taxon>Bacillati</taxon>
        <taxon>Bacillota</taxon>
        <taxon>Bacilli</taxon>
        <taxon>Lactobacillales</taxon>
        <taxon>Aerococcaceae</taxon>
        <taxon>Suicoccus</taxon>
    </lineage>
</organism>
<dbReference type="OrthoDB" id="2139528at2"/>
<keyword evidence="3" id="KW-1185">Reference proteome</keyword>
<keyword evidence="1" id="KW-0812">Transmembrane</keyword>
<dbReference type="AlphaFoldDB" id="A0A347WNU7"/>
<evidence type="ECO:0000313" key="3">
    <source>
        <dbReference type="Proteomes" id="UP000263232"/>
    </source>
</evidence>
<dbReference type="KEGG" id="abae:CL176_08210"/>
<proteinExistence type="predicted"/>
<dbReference type="Proteomes" id="UP000263232">
    <property type="component" value="Chromosome"/>
</dbReference>
<sequence>MSIINGMAVLVVRMTFVVLSYVIFKSMDWRKWFSNRNYHMAAYACLLISVAIGHLVGSFAIEMIELLQRILMSLFLP</sequence>
<keyword evidence="1" id="KW-0472">Membrane</keyword>